<dbReference type="InterPro" id="IPR029063">
    <property type="entry name" value="SAM-dependent_MTases_sf"/>
</dbReference>
<dbReference type="Gene3D" id="3.40.50.150">
    <property type="entry name" value="Vaccinia Virus protein VP39"/>
    <property type="match status" value="1"/>
</dbReference>
<keyword evidence="1" id="KW-0808">Transferase</keyword>
<gene>
    <name evidence="1" type="ORF">ACCI51_00120</name>
</gene>
<accession>A0ABV4NHV7</accession>
<dbReference type="GO" id="GO:0032259">
    <property type="term" value="P:methylation"/>
    <property type="evidence" value="ECO:0007669"/>
    <property type="project" value="UniProtKB-KW"/>
</dbReference>
<dbReference type="Proteomes" id="UP001569414">
    <property type="component" value="Unassembled WGS sequence"/>
</dbReference>
<dbReference type="SUPFAM" id="SSF53335">
    <property type="entry name" value="S-adenosyl-L-methionine-dependent methyltransferases"/>
    <property type="match status" value="1"/>
</dbReference>
<name>A0ABV4NHV7_9GAMM</name>
<dbReference type="EC" id="2.1.1.-" evidence="1"/>
<organism evidence="1 2">
    <name type="scientific">Microbulbifer echini</name>
    <dbReference type="NCBI Taxonomy" id="1529067"/>
    <lineage>
        <taxon>Bacteria</taxon>
        <taxon>Pseudomonadati</taxon>
        <taxon>Pseudomonadota</taxon>
        <taxon>Gammaproteobacteria</taxon>
        <taxon>Cellvibrionales</taxon>
        <taxon>Microbulbiferaceae</taxon>
        <taxon>Microbulbifer</taxon>
    </lineage>
</organism>
<dbReference type="EMBL" id="JBGMEL010000001">
    <property type="protein sequence ID" value="MFA0788931.1"/>
    <property type="molecule type" value="Genomic_DNA"/>
</dbReference>
<protein>
    <submittedName>
        <fullName evidence="1">Class I SAM-dependent methyltransferase</fullName>
        <ecNumber evidence="1">2.1.1.-</ecNumber>
    </submittedName>
</protein>
<keyword evidence="1" id="KW-0489">Methyltransferase</keyword>
<dbReference type="RefSeq" id="WP_371842165.1">
    <property type="nucleotide sequence ID" value="NZ_JBGMEL010000001.1"/>
</dbReference>
<proteinExistence type="predicted"/>
<dbReference type="Pfam" id="PF13578">
    <property type="entry name" value="Methyltransf_24"/>
    <property type="match status" value="1"/>
</dbReference>
<comment type="caution">
    <text evidence="1">The sequence shown here is derived from an EMBL/GenBank/DDBJ whole genome shotgun (WGS) entry which is preliminary data.</text>
</comment>
<evidence type="ECO:0000313" key="2">
    <source>
        <dbReference type="Proteomes" id="UP001569414"/>
    </source>
</evidence>
<reference evidence="1 2" key="1">
    <citation type="submission" date="2024-08" db="EMBL/GenBank/DDBJ databases">
        <authorList>
            <person name="Ishaq N."/>
        </authorList>
    </citation>
    <scope>NUCLEOTIDE SEQUENCE [LARGE SCALE GENOMIC DNA]</scope>
    <source>
        <strain evidence="1 2">JCM 30400</strain>
    </source>
</reference>
<keyword evidence="2" id="KW-1185">Reference proteome</keyword>
<dbReference type="GO" id="GO:0008168">
    <property type="term" value="F:methyltransferase activity"/>
    <property type="evidence" value="ECO:0007669"/>
    <property type="project" value="UniProtKB-KW"/>
</dbReference>
<sequence length="253" mass="28936">MSDKKMDDFSRILERLEKRLLKAGKENSIKMTRDLITVQNRLYMQLESLSWLQRRLSIKGQLPGLRGWAASPDVLLHLHTHIMTSRPSVVVEFGSGASTLVIADALRQNGMGKLISIEHSNHYGVQTLATLEAEYLQTWVDLRIGDLESWEDEHMSPKNAEKPARWYPKSLLNGVESVDLLWVDGPPGVTCLYSRYPALPAMSDRLSTKAEVWMDDTIRQEEKDICERWGQDHGFQLEYYPLEKGLGRLTRAV</sequence>
<evidence type="ECO:0000313" key="1">
    <source>
        <dbReference type="EMBL" id="MFA0788931.1"/>
    </source>
</evidence>